<proteinExistence type="predicted"/>
<dbReference type="Gene3D" id="2.60.40.10">
    <property type="entry name" value="Immunoglobulins"/>
    <property type="match status" value="1"/>
</dbReference>
<feature type="transmembrane region" description="Helical" evidence="2">
    <location>
        <begin position="6"/>
        <end position="24"/>
    </location>
</feature>
<reference evidence="3 4" key="1">
    <citation type="journal article" date="2016" name="Nat. Commun.">
        <title>Thousands of microbial genomes shed light on interconnected biogeochemical processes in an aquifer system.</title>
        <authorList>
            <person name="Anantharaman K."/>
            <person name="Brown C.T."/>
            <person name="Hug L.A."/>
            <person name="Sharon I."/>
            <person name="Castelle C.J."/>
            <person name="Probst A.J."/>
            <person name="Thomas B.C."/>
            <person name="Singh A."/>
            <person name="Wilkins M.J."/>
            <person name="Karaoz U."/>
            <person name="Brodie E.L."/>
            <person name="Williams K.H."/>
            <person name="Hubbard S.S."/>
            <person name="Banfield J.F."/>
        </authorList>
    </citation>
    <scope>NUCLEOTIDE SEQUENCE [LARGE SCALE GENOMIC DNA]</scope>
</reference>
<feature type="region of interest" description="Disordered" evidence="1">
    <location>
        <begin position="31"/>
        <end position="63"/>
    </location>
</feature>
<evidence type="ECO:0000256" key="1">
    <source>
        <dbReference type="SAM" id="MobiDB-lite"/>
    </source>
</evidence>
<dbReference type="Proteomes" id="UP000178419">
    <property type="component" value="Unassembled WGS sequence"/>
</dbReference>
<sequence length="142" mass="15152">MRKELIIAIIVGIGVGLAIAFGFYRANTALRSSPSNPSSSNKVQNDSQKAPSETKTTLARPKQNGVVSVSPTLVSGITNPNAWITISGEDEDYIFQAGATGAFEQEVDLASGVNQIILTVFDEKGDKNVQNLTLVYSTEFAE</sequence>
<organism evidence="3 4">
    <name type="scientific">Candidatus Woesebacteria bacterium RIFCSPHIGHO2_01_FULL_38_9</name>
    <dbReference type="NCBI Taxonomy" id="1802492"/>
    <lineage>
        <taxon>Bacteria</taxon>
        <taxon>Candidatus Woeseibacteriota</taxon>
    </lineage>
</organism>
<feature type="compositionally biased region" description="Low complexity" evidence="1">
    <location>
        <begin position="32"/>
        <end position="41"/>
    </location>
</feature>
<protein>
    <recommendedName>
        <fullName evidence="5">Bacterial spore germination immunoglobulin-like domain-containing protein</fullName>
    </recommendedName>
</protein>
<evidence type="ECO:0000313" key="3">
    <source>
        <dbReference type="EMBL" id="OGM21093.1"/>
    </source>
</evidence>
<accession>A0A1F7Y1C5</accession>
<keyword evidence="2" id="KW-0472">Membrane</keyword>
<comment type="caution">
    <text evidence="3">The sequence shown here is derived from an EMBL/GenBank/DDBJ whole genome shotgun (WGS) entry which is preliminary data.</text>
</comment>
<name>A0A1F7Y1C5_9BACT</name>
<feature type="compositionally biased region" description="Polar residues" evidence="1">
    <location>
        <begin position="42"/>
        <end position="57"/>
    </location>
</feature>
<dbReference type="AlphaFoldDB" id="A0A1F7Y1C5"/>
<evidence type="ECO:0000256" key="2">
    <source>
        <dbReference type="SAM" id="Phobius"/>
    </source>
</evidence>
<dbReference type="EMBL" id="MGGE01000027">
    <property type="protein sequence ID" value="OGM21093.1"/>
    <property type="molecule type" value="Genomic_DNA"/>
</dbReference>
<keyword evidence="2" id="KW-0812">Transmembrane</keyword>
<gene>
    <name evidence="3" type="ORF">A2714_02070</name>
</gene>
<evidence type="ECO:0000313" key="4">
    <source>
        <dbReference type="Proteomes" id="UP000178419"/>
    </source>
</evidence>
<evidence type="ECO:0008006" key="5">
    <source>
        <dbReference type="Google" id="ProtNLM"/>
    </source>
</evidence>
<dbReference type="InterPro" id="IPR013783">
    <property type="entry name" value="Ig-like_fold"/>
</dbReference>
<keyword evidence="2" id="KW-1133">Transmembrane helix</keyword>